<evidence type="ECO:0000313" key="2">
    <source>
        <dbReference type="EMBL" id="EJU03523.1"/>
    </source>
</evidence>
<gene>
    <name evidence="2" type="ORF">DACRYDRAFT_93852</name>
</gene>
<dbReference type="RefSeq" id="XP_040630417.1">
    <property type="nucleotide sequence ID" value="XM_040777180.1"/>
</dbReference>
<evidence type="ECO:0000313" key="3">
    <source>
        <dbReference type="Proteomes" id="UP000030653"/>
    </source>
</evidence>
<protein>
    <submittedName>
        <fullName evidence="2">Uncharacterized protein</fullName>
    </submittedName>
</protein>
<feature type="compositionally biased region" description="Low complexity" evidence="1">
    <location>
        <begin position="426"/>
        <end position="450"/>
    </location>
</feature>
<dbReference type="Proteomes" id="UP000030653">
    <property type="component" value="Unassembled WGS sequence"/>
</dbReference>
<feature type="compositionally biased region" description="Polar residues" evidence="1">
    <location>
        <begin position="278"/>
        <end position="294"/>
    </location>
</feature>
<keyword evidence="3" id="KW-1185">Reference proteome</keyword>
<name>M5GER9_DACPD</name>
<feature type="region of interest" description="Disordered" evidence="1">
    <location>
        <begin position="128"/>
        <end position="165"/>
    </location>
</feature>
<feature type="compositionally biased region" description="Low complexity" evidence="1">
    <location>
        <begin position="266"/>
        <end position="277"/>
    </location>
</feature>
<dbReference type="HOGENOM" id="CLU_608342_0_0_1"/>
<feature type="compositionally biased region" description="Polar residues" evidence="1">
    <location>
        <begin position="50"/>
        <end position="66"/>
    </location>
</feature>
<feature type="compositionally biased region" description="Polar residues" evidence="1">
    <location>
        <begin position="217"/>
        <end position="234"/>
    </location>
</feature>
<dbReference type="STRING" id="1858805.M5GER9"/>
<reference evidence="2 3" key="1">
    <citation type="journal article" date="2012" name="Science">
        <title>The Paleozoic origin of enzymatic lignin decomposition reconstructed from 31 fungal genomes.</title>
        <authorList>
            <person name="Floudas D."/>
            <person name="Binder M."/>
            <person name="Riley R."/>
            <person name="Barry K."/>
            <person name="Blanchette R.A."/>
            <person name="Henrissat B."/>
            <person name="Martinez A.T."/>
            <person name="Otillar R."/>
            <person name="Spatafora J.W."/>
            <person name="Yadav J.S."/>
            <person name="Aerts A."/>
            <person name="Benoit I."/>
            <person name="Boyd A."/>
            <person name="Carlson A."/>
            <person name="Copeland A."/>
            <person name="Coutinho P.M."/>
            <person name="de Vries R.P."/>
            <person name="Ferreira P."/>
            <person name="Findley K."/>
            <person name="Foster B."/>
            <person name="Gaskell J."/>
            <person name="Glotzer D."/>
            <person name="Gorecki P."/>
            <person name="Heitman J."/>
            <person name="Hesse C."/>
            <person name="Hori C."/>
            <person name="Igarashi K."/>
            <person name="Jurgens J.A."/>
            <person name="Kallen N."/>
            <person name="Kersten P."/>
            <person name="Kohler A."/>
            <person name="Kuees U."/>
            <person name="Kumar T.K.A."/>
            <person name="Kuo A."/>
            <person name="LaButti K."/>
            <person name="Larrondo L.F."/>
            <person name="Lindquist E."/>
            <person name="Ling A."/>
            <person name="Lombard V."/>
            <person name="Lucas S."/>
            <person name="Lundell T."/>
            <person name="Martin R."/>
            <person name="McLaughlin D.J."/>
            <person name="Morgenstern I."/>
            <person name="Morin E."/>
            <person name="Murat C."/>
            <person name="Nagy L.G."/>
            <person name="Nolan M."/>
            <person name="Ohm R.A."/>
            <person name="Patyshakuliyeva A."/>
            <person name="Rokas A."/>
            <person name="Ruiz-Duenas F.J."/>
            <person name="Sabat G."/>
            <person name="Salamov A."/>
            <person name="Samejima M."/>
            <person name="Schmutz J."/>
            <person name="Slot J.C."/>
            <person name="St John F."/>
            <person name="Stenlid J."/>
            <person name="Sun H."/>
            <person name="Sun S."/>
            <person name="Syed K."/>
            <person name="Tsang A."/>
            <person name="Wiebenga A."/>
            <person name="Young D."/>
            <person name="Pisabarro A."/>
            <person name="Eastwood D.C."/>
            <person name="Martin F."/>
            <person name="Cullen D."/>
            <person name="Grigoriev I.V."/>
            <person name="Hibbett D.S."/>
        </authorList>
    </citation>
    <scope>NUCLEOTIDE SEQUENCE [LARGE SCALE GENOMIC DNA]</scope>
    <source>
        <strain evidence="2 3">DJM-731 SS1</strain>
    </source>
</reference>
<dbReference type="OMA" id="NPPNMSQ"/>
<dbReference type="EMBL" id="JH795859">
    <property type="protein sequence ID" value="EJU03523.1"/>
    <property type="molecule type" value="Genomic_DNA"/>
</dbReference>
<organism evidence="2 3">
    <name type="scientific">Dacryopinax primogenitus (strain DJM 731)</name>
    <name type="common">Brown rot fungus</name>
    <dbReference type="NCBI Taxonomy" id="1858805"/>
    <lineage>
        <taxon>Eukaryota</taxon>
        <taxon>Fungi</taxon>
        <taxon>Dikarya</taxon>
        <taxon>Basidiomycota</taxon>
        <taxon>Agaricomycotina</taxon>
        <taxon>Dacrymycetes</taxon>
        <taxon>Dacrymycetales</taxon>
        <taxon>Dacrymycetaceae</taxon>
        <taxon>Dacryopinax</taxon>
    </lineage>
</organism>
<sequence>MPSMGVPSMGMNQQPVTRTAPIRSMSAFEAPAAQSTVQPTQPVYFPTRPFGTQSLSGPQRPASTPLTNLLSASTAGADRPAAAPLLPMKTGSRNPFAPSTEIAAPPPPLPTIQPTLNALRTGAPWMMPSHHQPNGGLPTLAESPVSEVPKANGDGAPPSTSVMSGIASSFAKPEDQNKNQFHLSAFSGSTNFPSFSTSTATASKPNAPAPTPFPGAGQSTTPFSLGALGSTNGLDNKPAANPLATQPTGFAGSSVKPFQPTSSFGASLLASLPPVSSETPAPSSTLINGPNASTGGMPAFGGASFSGASSLGTGTSSAPTGVTSAPTGASSFSGLSSSTSATSQPSQIGQPSASQSSFSQSLGPSSSFGNSLMPQVTGMPNPFRASMFNPGGATSPPFPGVGGTGPVGSTPFASQLFAPSGNLSASTSPFGQPPFSQQPQKQSTPFGSLI</sequence>
<feature type="region of interest" description="Disordered" evidence="1">
    <location>
        <begin position="1"/>
        <end position="66"/>
    </location>
</feature>
<evidence type="ECO:0000256" key="1">
    <source>
        <dbReference type="SAM" id="MobiDB-lite"/>
    </source>
</evidence>
<dbReference type="AlphaFoldDB" id="M5GER9"/>
<accession>M5GER9</accession>
<feature type="compositionally biased region" description="Low complexity" evidence="1">
    <location>
        <begin position="295"/>
        <end position="372"/>
    </location>
</feature>
<feature type="region of interest" description="Disordered" evidence="1">
    <location>
        <begin position="195"/>
        <end position="450"/>
    </location>
</feature>
<proteinExistence type="predicted"/>
<dbReference type="GeneID" id="63692242"/>